<sequence>MMSLGSDGQRLTVGQGTALVLGYAATIVLAVIVLPITIACLLVEALAGRGR</sequence>
<keyword evidence="1" id="KW-0472">Membrane</keyword>
<organism evidence="2">
    <name type="scientific">uncultured bacterium Contig1770</name>
    <dbReference type="NCBI Taxonomy" id="1393510"/>
    <lineage>
        <taxon>Bacteria</taxon>
        <taxon>environmental samples</taxon>
    </lineage>
</organism>
<proteinExistence type="predicted"/>
<evidence type="ECO:0000313" key="2">
    <source>
        <dbReference type="EMBL" id="AHF24256.1"/>
    </source>
</evidence>
<feature type="transmembrane region" description="Helical" evidence="1">
    <location>
        <begin position="20"/>
        <end position="43"/>
    </location>
</feature>
<dbReference type="AlphaFoldDB" id="W0FHN7"/>
<dbReference type="EMBL" id="KC246789">
    <property type="protein sequence ID" value="AHF24256.1"/>
    <property type="molecule type" value="Genomic_DNA"/>
</dbReference>
<keyword evidence="1" id="KW-1133">Transmembrane helix</keyword>
<evidence type="ECO:0000256" key="1">
    <source>
        <dbReference type="SAM" id="Phobius"/>
    </source>
</evidence>
<reference evidence="2" key="1">
    <citation type="journal article" date="2013" name="PLoS ONE">
        <title>Metagenomic insights into the carbohydrate-active enzymes carried by the microorganisms adhering to solid digesta in the rumen of cows.</title>
        <authorList>
            <person name="Wang L."/>
            <person name="Hatem A."/>
            <person name="Catalyurek U.V."/>
            <person name="Morrison M."/>
            <person name="Yu Z."/>
        </authorList>
    </citation>
    <scope>NUCLEOTIDE SEQUENCE</scope>
</reference>
<name>W0FHN7_9BACT</name>
<accession>W0FHN7</accession>
<protein>
    <submittedName>
        <fullName evidence="2">Uncharacterized protein</fullName>
    </submittedName>
</protein>
<keyword evidence="1" id="KW-0812">Transmembrane</keyword>